<evidence type="ECO:0000313" key="3">
    <source>
        <dbReference type="Proteomes" id="UP000037069"/>
    </source>
</evidence>
<reference evidence="2 3" key="1">
    <citation type="journal article" date="2015" name="Nat. Commun.">
        <title>Lucilia cuprina genome unlocks parasitic fly biology to underpin future interventions.</title>
        <authorList>
            <person name="Anstead C.A."/>
            <person name="Korhonen P.K."/>
            <person name="Young N.D."/>
            <person name="Hall R.S."/>
            <person name="Jex A.R."/>
            <person name="Murali S.C."/>
            <person name="Hughes D.S."/>
            <person name="Lee S.F."/>
            <person name="Perry T."/>
            <person name="Stroehlein A.J."/>
            <person name="Ansell B.R."/>
            <person name="Breugelmans B."/>
            <person name="Hofmann A."/>
            <person name="Qu J."/>
            <person name="Dugan S."/>
            <person name="Lee S.L."/>
            <person name="Chao H."/>
            <person name="Dinh H."/>
            <person name="Han Y."/>
            <person name="Doddapaneni H.V."/>
            <person name="Worley K.C."/>
            <person name="Muzny D.M."/>
            <person name="Ioannidis P."/>
            <person name="Waterhouse R.M."/>
            <person name="Zdobnov E.M."/>
            <person name="James P.J."/>
            <person name="Bagnall N.H."/>
            <person name="Kotze A.C."/>
            <person name="Gibbs R.A."/>
            <person name="Richards S."/>
            <person name="Batterham P."/>
            <person name="Gasser R.B."/>
        </authorList>
    </citation>
    <scope>NUCLEOTIDE SEQUENCE [LARGE SCALE GENOMIC DNA]</scope>
    <source>
        <strain evidence="2 3">LS</strain>
        <tissue evidence="2">Full body</tissue>
    </source>
</reference>
<gene>
    <name evidence="2" type="ORF">FF38_02618</name>
</gene>
<proteinExistence type="predicted"/>
<dbReference type="AlphaFoldDB" id="A0A0L0BMT3"/>
<protein>
    <submittedName>
        <fullName evidence="2">Uncharacterized protein</fullName>
    </submittedName>
</protein>
<comment type="caution">
    <text evidence="2">The sequence shown here is derived from an EMBL/GenBank/DDBJ whole genome shotgun (WGS) entry which is preliminary data.</text>
</comment>
<accession>A0A0L0BMT3</accession>
<feature type="compositionally biased region" description="Basic and acidic residues" evidence="1">
    <location>
        <begin position="1"/>
        <end position="14"/>
    </location>
</feature>
<dbReference type="Proteomes" id="UP000037069">
    <property type="component" value="Unassembled WGS sequence"/>
</dbReference>
<name>A0A0L0BMT3_LUCCU</name>
<evidence type="ECO:0000313" key="2">
    <source>
        <dbReference type="EMBL" id="KNC21317.1"/>
    </source>
</evidence>
<organism evidence="2 3">
    <name type="scientific">Lucilia cuprina</name>
    <name type="common">Green bottle fly</name>
    <name type="synonym">Australian sheep blowfly</name>
    <dbReference type="NCBI Taxonomy" id="7375"/>
    <lineage>
        <taxon>Eukaryota</taxon>
        <taxon>Metazoa</taxon>
        <taxon>Ecdysozoa</taxon>
        <taxon>Arthropoda</taxon>
        <taxon>Hexapoda</taxon>
        <taxon>Insecta</taxon>
        <taxon>Pterygota</taxon>
        <taxon>Neoptera</taxon>
        <taxon>Endopterygota</taxon>
        <taxon>Diptera</taxon>
        <taxon>Brachycera</taxon>
        <taxon>Muscomorpha</taxon>
        <taxon>Oestroidea</taxon>
        <taxon>Calliphoridae</taxon>
        <taxon>Luciliinae</taxon>
        <taxon>Lucilia</taxon>
    </lineage>
</organism>
<feature type="compositionally biased region" description="Polar residues" evidence="1">
    <location>
        <begin position="18"/>
        <end position="30"/>
    </location>
</feature>
<dbReference type="EMBL" id="JRES01001637">
    <property type="protein sequence ID" value="KNC21317.1"/>
    <property type="molecule type" value="Genomic_DNA"/>
</dbReference>
<evidence type="ECO:0000256" key="1">
    <source>
        <dbReference type="SAM" id="MobiDB-lite"/>
    </source>
</evidence>
<sequence>MYEKIDKFKSDSKSSKSPTTNPNYSNSVHSFSLPPCDIDPFGARGLEIYNAFTI</sequence>
<keyword evidence="3" id="KW-1185">Reference proteome</keyword>
<feature type="region of interest" description="Disordered" evidence="1">
    <location>
        <begin position="1"/>
        <end position="34"/>
    </location>
</feature>